<sequence>MVRAMTTLKPQLVRADTLDLQDHDAPSAKDHTRQPAHPSPYGFGPAAPHQAQTLRHAEEEAFQQQHVSPRASEDGPDGGYLPDQHFYDDLEDERDDDHITSQNGAIGNGYHGEDLDDGEGGDSQDEDLDDDLMDKISSSPSIEDEDIDFEFVYALHTFVATVEGQANATKGDTMVLLDDSNSYWWLVRVVKDGSIGYLPAEHIETPTERLARLNKHRNVDLSASMLGDNPEKSKNPLKKAMRRRNAKTVQFAPPTYYEPGDYDFSDEDEEDEESQLEHTGLDTSDEGDIAEDQELAASAEQESQEQHQGVTVNGVQRTASKDSLRDESLTSPTKSQHPNTGPEQSQSEDSTQRSRKGVVRNTDSFFRDDTVETKKISLTPRLLRGDSDTADTTDGEIRQRPSLETFDKVVGIDDKAKEKDKDKDKKKEKKGMLSGLFKRKKGSVVEEGERVVEDARPAPQSKESMESLSNKSEVGPERKPSKLQKTPPPTSPKAAAATDSRVQQRDTATTTPATKAGIPPAPTEPAPAPPTTVRKVEAEPPLAEEQAGDERAESPTSTQVNRFPSLTEKRTIFSSITTALKPAPTTSTDAGFGVKPTYSKRAKERFAIDDSESDAEDVTPKAEDQERRSVSPVTNVQVLQPRSDSAMQVSPIEPSTPNKFGDYGHSAIQSTTLPSSPPPLDSNPTDSEGTVSTSKPSPSSATHTPSTSRSTPTWSDASLRTYMENDQDIKDLLIIVYDKSNVVPVGPEHPLMHNLFSDERTKLAEMQSQLDDMLLHWISKKNTKLLSATM</sequence>
<dbReference type="PANTHER" id="PTHR47775">
    <property type="entry name" value="BUD SITE SELECTION PROTEIN 14"/>
    <property type="match status" value="1"/>
</dbReference>
<name>A0AAN6IWH0_EXODE</name>
<dbReference type="GO" id="GO:0015630">
    <property type="term" value="C:microtubule cytoskeleton"/>
    <property type="evidence" value="ECO:0007669"/>
    <property type="project" value="TreeGrafter"/>
</dbReference>
<evidence type="ECO:0000256" key="2">
    <source>
        <dbReference type="PROSITE-ProRule" id="PRU00192"/>
    </source>
</evidence>
<feature type="compositionally biased region" description="Polar residues" evidence="3">
    <location>
        <begin position="309"/>
        <end position="318"/>
    </location>
</feature>
<feature type="compositionally biased region" description="Basic and acidic residues" evidence="3">
    <location>
        <begin position="618"/>
        <end position="629"/>
    </location>
</feature>
<dbReference type="PROSITE" id="PS50002">
    <property type="entry name" value="SH3"/>
    <property type="match status" value="1"/>
</dbReference>
<dbReference type="GO" id="GO:0051286">
    <property type="term" value="C:cell tip"/>
    <property type="evidence" value="ECO:0007669"/>
    <property type="project" value="TreeGrafter"/>
</dbReference>
<accession>A0AAN6IWH0</accession>
<dbReference type="EMBL" id="JAJGCB010000013">
    <property type="protein sequence ID" value="KAJ8989716.1"/>
    <property type="molecule type" value="Genomic_DNA"/>
</dbReference>
<feature type="compositionally biased region" description="Acidic residues" evidence="3">
    <location>
        <begin position="283"/>
        <end position="294"/>
    </location>
</feature>
<feature type="compositionally biased region" description="Basic residues" evidence="3">
    <location>
        <begin position="235"/>
        <end position="246"/>
    </location>
</feature>
<evidence type="ECO:0000259" key="4">
    <source>
        <dbReference type="PROSITE" id="PS50002"/>
    </source>
</evidence>
<feature type="compositionally biased region" description="Basic and acidic residues" evidence="3">
    <location>
        <begin position="319"/>
        <end position="328"/>
    </location>
</feature>
<dbReference type="Pfam" id="PF00018">
    <property type="entry name" value="SH3_1"/>
    <property type="match status" value="1"/>
</dbReference>
<feature type="compositionally biased region" description="Basic and acidic residues" evidence="3">
    <location>
        <begin position="443"/>
        <end position="456"/>
    </location>
</feature>
<dbReference type="GO" id="GO:0008104">
    <property type="term" value="P:intracellular protein localization"/>
    <property type="evidence" value="ECO:0007669"/>
    <property type="project" value="TreeGrafter"/>
</dbReference>
<keyword evidence="1 2" id="KW-0728">SH3 domain</keyword>
<feature type="compositionally biased region" description="Basic and acidic residues" evidence="3">
    <location>
        <begin position="365"/>
        <end position="375"/>
    </location>
</feature>
<dbReference type="SUPFAM" id="SSF50044">
    <property type="entry name" value="SH3-domain"/>
    <property type="match status" value="1"/>
</dbReference>
<feature type="compositionally biased region" description="Low complexity" evidence="3">
    <location>
        <begin position="682"/>
        <end position="714"/>
    </location>
</feature>
<dbReference type="Gene3D" id="2.30.30.40">
    <property type="entry name" value="SH3 Domains"/>
    <property type="match status" value="1"/>
</dbReference>
<evidence type="ECO:0000256" key="3">
    <source>
        <dbReference type="SAM" id="MobiDB-lite"/>
    </source>
</evidence>
<feature type="region of interest" description="Disordered" evidence="3">
    <location>
        <begin position="581"/>
        <end position="714"/>
    </location>
</feature>
<reference evidence="5" key="1">
    <citation type="submission" date="2023-01" db="EMBL/GenBank/DDBJ databases">
        <title>Exophiala dermititidis isolated from Cystic Fibrosis Patient.</title>
        <authorList>
            <person name="Kurbessoian T."/>
            <person name="Crocker A."/>
            <person name="Murante D."/>
            <person name="Hogan D.A."/>
            <person name="Stajich J.E."/>
        </authorList>
    </citation>
    <scope>NUCLEOTIDE SEQUENCE</scope>
    <source>
        <strain evidence="5">Ex8</strain>
    </source>
</reference>
<evidence type="ECO:0000313" key="6">
    <source>
        <dbReference type="Proteomes" id="UP001161757"/>
    </source>
</evidence>
<feature type="compositionally biased region" description="Basic and acidic residues" evidence="3">
    <location>
        <begin position="395"/>
        <end position="425"/>
    </location>
</feature>
<dbReference type="GO" id="GO:0030950">
    <property type="term" value="P:establishment or maintenance of actin cytoskeleton polarity"/>
    <property type="evidence" value="ECO:0007669"/>
    <property type="project" value="TreeGrafter"/>
</dbReference>
<evidence type="ECO:0000256" key="1">
    <source>
        <dbReference type="ARBA" id="ARBA00022443"/>
    </source>
</evidence>
<dbReference type="AlphaFoldDB" id="A0AAN6IWH0"/>
<feature type="region of interest" description="Disordered" evidence="3">
    <location>
        <begin position="221"/>
        <end position="566"/>
    </location>
</feature>
<dbReference type="PANTHER" id="PTHR47775:SF1">
    <property type="entry name" value="BUD SITE SELECTION PROTEIN 14"/>
    <property type="match status" value="1"/>
</dbReference>
<feature type="compositionally biased region" description="Polar residues" evidence="3">
    <location>
        <begin position="631"/>
        <end position="658"/>
    </location>
</feature>
<feature type="compositionally biased region" description="Polar residues" evidence="3">
    <location>
        <begin position="329"/>
        <end position="349"/>
    </location>
</feature>
<feature type="region of interest" description="Disordered" evidence="3">
    <location>
        <begin position="23"/>
        <end position="129"/>
    </location>
</feature>
<proteinExistence type="predicted"/>
<feature type="compositionally biased region" description="Acidic residues" evidence="3">
    <location>
        <begin position="114"/>
        <end position="129"/>
    </location>
</feature>
<feature type="domain" description="SH3" evidence="4">
    <location>
        <begin position="147"/>
        <end position="208"/>
    </location>
</feature>
<feature type="compositionally biased region" description="Polar residues" evidence="3">
    <location>
        <begin position="554"/>
        <end position="564"/>
    </location>
</feature>
<dbReference type="InterPro" id="IPR053039">
    <property type="entry name" value="Polarity_Bud-Selection_Reg"/>
</dbReference>
<evidence type="ECO:0000313" key="5">
    <source>
        <dbReference type="EMBL" id="KAJ8989716.1"/>
    </source>
</evidence>
<feature type="compositionally biased region" description="Pro residues" evidence="3">
    <location>
        <begin position="519"/>
        <end position="530"/>
    </location>
</feature>
<feature type="compositionally biased region" description="Basic and acidic residues" evidence="3">
    <location>
        <begin position="23"/>
        <end position="33"/>
    </location>
</feature>
<dbReference type="FunFam" id="2.30.30.40:FF:000035">
    <property type="entry name" value="SH3 domain containing protein"/>
    <property type="match status" value="1"/>
</dbReference>
<dbReference type="SMART" id="SM00326">
    <property type="entry name" value="SH3"/>
    <property type="match status" value="1"/>
</dbReference>
<organism evidence="5 6">
    <name type="scientific">Exophiala dermatitidis</name>
    <name type="common">Black yeast-like fungus</name>
    <name type="synonym">Wangiella dermatitidis</name>
    <dbReference type="NCBI Taxonomy" id="5970"/>
    <lineage>
        <taxon>Eukaryota</taxon>
        <taxon>Fungi</taxon>
        <taxon>Dikarya</taxon>
        <taxon>Ascomycota</taxon>
        <taxon>Pezizomycotina</taxon>
        <taxon>Eurotiomycetes</taxon>
        <taxon>Chaetothyriomycetidae</taxon>
        <taxon>Chaetothyriales</taxon>
        <taxon>Herpotrichiellaceae</taxon>
        <taxon>Exophiala</taxon>
    </lineage>
</organism>
<feature type="compositionally biased region" description="Acidic residues" evidence="3">
    <location>
        <begin position="260"/>
        <end position="274"/>
    </location>
</feature>
<dbReference type="Proteomes" id="UP001161757">
    <property type="component" value="Unassembled WGS sequence"/>
</dbReference>
<gene>
    <name evidence="5" type="primary">BUD14</name>
    <name evidence="5" type="ORF">HRR80_006436</name>
</gene>
<dbReference type="InterPro" id="IPR001452">
    <property type="entry name" value="SH3_domain"/>
</dbReference>
<dbReference type="InterPro" id="IPR036028">
    <property type="entry name" value="SH3-like_dom_sf"/>
</dbReference>
<comment type="caution">
    <text evidence="5">The sequence shown here is derived from an EMBL/GenBank/DDBJ whole genome shotgun (WGS) entry which is preliminary data.</text>
</comment>
<protein>
    <submittedName>
        <fullName evidence="5">Protein phosphatase regulator</fullName>
    </submittedName>
</protein>